<sequence>MDKHKRLYQELIIAVALGSMPAFIAYWSGGVELLDSVVKAQMPPESVLWYSFFLPAPYLVAVIFDRYVWKRTDLMRARSAFWRSTWAEIGTALHSLWRVLTGLLLAIPVLWARYEPETFQFSKVGFFIILGLALLAQCWFFSLGRGLLEGRAHQR</sequence>
<dbReference type="EMBL" id="CP073346">
    <property type="protein sequence ID" value="UTW09412.1"/>
    <property type="molecule type" value="Genomic_DNA"/>
</dbReference>
<dbReference type="Proteomes" id="UP001059672">
    <property type="component" value="Chromosome"/>
</dbReference>
<dbReference type="RefSeq" id="WP_255837573.1">
    <property type="nucleotide sequence ID" value="NZ_CP073346.1"/>
</dbReference>
<feature type="transmembrane region" description="Helical" evidence="1">
    <location>
        <begin position="7"/>
        <end position="27"/>
    </location>
</feature>
<evidence type="ECO:0000313" key="3">
    <source>
        <dbReference type="EMBL" id="UTW09412.1"/>
    </source>
</evidence>
<gene>
    <name evidence="3" type="ORF">KDW96_08975</name>
    <name evidence="2" type="ORF">KDW96_17850</name>
</gene>
<keyword evidence="1" id="KW-0812">Transmembrane</keyword>
<dbReference type="EMBL" id="CP073346">
    <property type="protein sequence ID" value="UTW07007.1"/>
    <property type="molecule type" value="Genomic_DNA"/>
</dbReference>
<feature type="transmembrane region" description="Helical" evidence="1">
    <location>
        <begin position="124"/>
        <end position="148"/>
    </location>
</feature>
<keyword evidence="4" id="KW-1185">Reference proteome</keyword>
<evidence type="ECO:0000256" key="1">
    <source>
        <dbReference type="SAM" id="Phobius"/>
    </source>
</evidence>
<reference evidence="2" key="1">
    <citation type="submission" date="2021-04" db="EMBL/GenBank/DDBJ databases">
        <title>Oceanospirillales bacteria with DddD are important DMSP degraders in coastal seawater.</title>
        <authorList>
            <person name="Liu J."/>
        </authorList>
    </citation>
    <scope>NUCLEOTIDE SEQUENCE</scope>
    <source>
        <strain evidence="2">D13-4</strain>
    </source>
</reference>
<organism evidence="2 4">
    <name type="scientific">Pseudomonas benzenivorans</name>
    <dbReference type="NCBI Taxonomy" id="556533"/>
    <lineage>
        <taxon>Bacteria</taxon>
        <taxon>Pseudomonadati</taxon>
        <taxon>Pseudomonadota</taxon>
        <taxon>Gammaproteobacteria</taxon>
        <taxon>Pseudomonadales</taxon>
        <taxon>Pseudomonadaceae</taxon>
        <taxon>Pseudomonas</taxon>
    </lineage>
</organism>
<evidence type="ECO:0000313" key="4">
    <source>
        <dbReference type="Proteomes" id="UP001059672"/>
    </source>
</evidence>
<protein>
    <submittedName>
        <fullName evidence="2">Uncharacterized protein</fullName>
    </submittedName>
</protein>
<accession>A0ABY5H6F9</accession>
<evidence type="ECO:0000313" key="2">
    <source>
        <dbReference type="EMBL" id="UTW07007.1"/>
    </source>
</evidence>
<feature type="transmembrane region" description="Helical" evidence="1">
    <location>
        <begin position="89"/>
        <end position="112"/>
    </location>
</feature>
<feature type="transmembrane region" description="Helical" evidence="1">
    <location>
        <begin position="47"/>
        <end position="68"/>
    </location>
</feature>
<name>A0ABY5H6F9_9PSED</name>
<keyword evidence="1" id="KW-1133">Transmembrane helix</keyword>
<proteinExistence type="predicted"/>
<keyword evidence="1" id="KW-0472">Membrane</keyword>